<evidence type="ECO:0000313" key="9">
    <source>
        <dbReference type="EMBL" id="VTZ61625.1"/>
    </source>
</evidence>
<feature type="transmembrane region" description="Helical" evidence="8">
    <location>
        <begin position="57"/>
        <end position="74"/>
    </location>
</feature>
<protein>
    <submittedName>
        <fullName evidence="9">Transport system permease protein</fullName>
    </submittedName>
</protein>
<dbReference type="AlphaFoldDB" id="A0A508WWM4"/>
<proteinExistence type="inferred from homology"/>
<dbReference type="RefSeq" id="WP_029721499.1">
    <property type="nucleotide sequence ID" value="NZ_CABFNB010000093.1"/>
</dbReference>
<keyword evidence="4" id="KW-1003">Cell membrane</keyword>
<evidence type="ECO:0000256" key="6">
    <source>
        <dbReference type="ARBA" id="ARBA00022989"/>
    </source>
</evidence>
<feature type="transmembrane region" description="Helical" evidence="8">
    <location>
        <begin position="111"/>
        <end position="131"/>
    </location>
</feature>
<keyword evidence="5 8" id="KW-0812">Transmembrane</keyword>
<evidence type="ECO:0000256" key="5">
    <source>
        <dbReference type="ARBA" id="ARBA00022692"/>
    </source>
</evidence>
<dbReference type="GO" id="GO:0005886">
    <property type="term" value="C:plasma membrane"/>
    <property type="evidence" value="ECO:0007669"/>
    <property type="project" value="UniProtKB-SubCell"/>
</dbReference>
<dbReference type="Gene3D" id="1.10.3470.10">
    <property type="entry name" value="ABC transporter involved in vitamin B12 uptake, BtuC"/>
    <property type="match status" value="1"/>
</dbReference>
<dbReference type="SUPFAM" id="SSF81345">
    <property type="entry name" value="ABC transporter involved in vitamin B12 uptake, BtuC"/>
    <property type="match status" value="1"/>
</dbReference>
<feature type="transmembrane region" description="Helical" evidence="8">
    <location>
        <begin position="188"/>
        <end position="207"/>
    </location>
</feature>
<dbReference type="CDD" id="cd06550">
    <property type="entry name" value="TM_ABC_iron-siderophores_like"/>
    <property type="match status" value="1"/>
</dbReference>
<accession>A0A508WWM4</accession>
<comment type="similarity">
    <text evidence="2">Belongs to the binding-protein-dependent transport system permease family. FecCD subfamily.</text>
</comment>
<evidence type="ECO:0000256" key="2">
    <source>
        <dbReference type="ARBA" id="ARBA00007935"/>
    </source>
</evidence>
<dbReference type="Proteomes" id="UP000507954">
    <property type="component" value="Unassembled WGS sequence"/>
</dbReference>
<keyword evidence="7 8" id="KW-0472">Membrane</keyword>
<evidence type="ECO:0000256" key="7">
    <source>
        <dbReference type="ARBA" id="ARBA00023136"/>
    </source>
</evidence>
<comment type="subcellular location">
    <subcellularLocation>
        <location evidence="1">Cell membrane</location>
        <topology evidence="1">Multi-pass membrane protein</topology>
    </subcellularLocation>
</comment>
<feature type="transmembrane region" description="Helical" evidence="8">
    <location>
        <begin position="270"/>
        <end position="292"/>
    </location>
</feature>
<dbReference type="FunFam" id="1.10.3470.10:FF:000001">
    <property type="entry name" value="Vitamin B12 ABC transporter permease BtuC"/>
    <property type="match status" value="1"/>
</dbReference>
<gene>
    <name evidence="9" type="ORF">EMEDMD4_280152</name>
</gene>
<keyword evidence="3" id="KW-0813">Transport</keyword>
<keyword evidence="6 8" id="KW-1133">Transmembrane helix</keyword>
<dbReference type="InterPro" id="IPR037294">
    <property type="entry name" value="ABC_BtuC-like"/>
</dbReference>
<dbReference type="InterPro" id="IPR000522">
    <property type="entry name" value="ABC_transptr_permease_BtuC"/>
</dbReference>
<dbReference type="EMBL" id="CABFNB010000093">
    <property type="protein sequence ID" value="VTZ61625.1"/>
    <property type="molecule type" value="Genomic_DNA"/>
</dbReference>
<dbReference type="Pfam" id="PF01032">
    <property type="entry name" value="FecCD"/>
    <property type="match status" value="1"/>
</dbReference>
<feature type="transmembrane region" description="Helical" evidence="8">
    <location>
        <begin position="143"/>
        <end position="168"/>
    </location>
</feature>
<evidence type="ECO:0000256" key="4">
    <source>
        <dbReference type="ARBA" id="ARBA00022475"/>
    </source>
</evidence>
<dbReference type="GO" id="GO:0033214">
    <property type="term" value="P:siderophore-iron import into cell"/>
    <property type="evidence" value="ECO:0007669"/>
    <property type="project" value="TreeGrafter"/>
</dbReference>
<evidence type="ECO:0000256" key="8">
    <source>
        <dbReference type="SAM" id="Phobius"/>
    </source>
</evidence>
<feature type="transmembrane region" description="Helical" evidence="8">
    <location>
        <begin position="228"/>
        <end position="258"/>
    </location>
</feature>
<feature type="transmembrane region" description="Helical" evidence="8">
    <location>
        <begin position="299"/>
        <end position="320"/>
    </location>
</feature>
<dbReference type="GO" id="GO:0022857">
    <property type="term" value="F:transmembrane transporter activity"/>
    <property type="evidence" value="ECO:0007669"/>
    <property type="project" value="InterPro"/>
</dbReference>
<organism evidence="9">
    <name type="scientific">Sinorhizobium medicae</name>
    <dbReference type="NCBI Taxonomy" id="110321"/>
    <lineage>
        <taxon>Bacteria</taxon>
        <taxon>Pseudomonadati</taxon>
        <taxon>Pseudomonadota</taxon>
        <taxon>Alphaproteobacteria</taxon>
        <taxon>Hyphomicrobiales</taxon>
        <taxon>Rhizobiaceae</taxon>
        <taxon>Sinorhizobium/Ensifer group</taxon>
        <taxon>Sinorhizobium</taxon>
    </lineage>
</organism>
<name>A0A508WWM4_9HYPH</name>
<evidence type="ECO:0000256" key="1">
    <source>
        <dbReference type="ARBA" id="ARBA00004651"/>
    </source>
</evidence>
<sequence>MRSVLILSGFSVVILILALAIGDHHVSIAQILAVLTDSPAADAQSIQIIRDIRLPRVILGFLVGASLATAGMIAQSVLRNPLAEPGLIGVNAGAALAAVIVIVRFEVPPTHLLSWLAFAGALTMSLAIYALSWNSGSSSLRIILIGIGLSSLAGAGANFISTFGNPQAVQRAMVWLSGSIYNSTWDKIRTLATWLTIGIAGSALIAREMDLLILGDETARARGQPVELIRAVMFVLCAVLSGAAVAAAGLVAFVGLIAPHIARALVGHSHGLMLPVTALAGGLLVVGADLAARTLFTPAPLPVGLMTAILGAPFFAYLMWRKKNA</sequence>
<reference evidence="9" key="1">
    <citation type="submission" date="2019-06" db="EMBL/GenBank/DDBJ databases">
        <authorList>
            <person name="Le Quere A."/>
            <person name="Colella S."/>
        </authorList>
    </citation>
    <scope>NUCLEOTIDE SEQUENCE</scope>
    <source>
        <strain evidence="9">EmedicaeMD41</strain>
    </source>
</reference>
<feature type="transmembrane region" description="Helical" evidence="8">
    <location>
        <begin position="86"/>
        <end position="105"/>
    </location>
</feature>
<evidence type="ECO:0000256" key="3">
    <source>
        <dbReference type="ARBA" id="ARBA00022448"/>
    </source>
</evidence>
<dbReference type="PANTHER" id="PTHR30472:SF24">
    <property type="entry name" value="FERRIC ENTEROBACTIN TRANSPORT SYSTEM PERMEASE PROTEIN FEPG"/>
    <property type="match status" value="1"/>
</dbReference>
<dbReference type="PANTHER" id="PTHR30472">
    <property type="entry name" value="FERRIC ENTEROBACTIN TRANSPORT SYSTEM PERMEASE PROTEIN"/>
    <property type="match status" value="1"/>
</dbReference>